<dbReference type="EMBL" id="FMWO01000111">
    <property type="protein sequence ID" value="SCZ87189.1"/>
    <property type="molecule type" value="Genomic_DNA"/>
</dbReference>
<dbReference type="InterPro" id="IPR015590">
    <property type="entry name" value="Aldehyde_DH_dom"/>
</dbReference>
<protein>
    <submittedName>
        <fullName evidence="4">Aldehyde-dehydrogenase-like protein Y4uC</fullName>
        <ecNumber evidence="4">1.2.1.-</ecNumber>
    </submittedName>
</protein>
<accession>A0A1G5SLE4</accession>
<dbReference type="Gene3D" id="3.40.309.10">
    <property type="entry name" value="Aldehyde Dehydrogenase, Chain A, domain 2"/>
    <property type="match status" value="1"/>
</dbReference>
<dbReference type="InterPro" id="IPR016162">
    <property type="entry name" value="Ald_DH_N"/>
</dbReference>
<evidence type="ECO:0000259" key="3">
    <source>
        <dbReference type="Pfam" id="PF00171"/>
    </source>
</evidence>
<dbReference type="PANTHER" id="PTHR42991:SF1">
    <property type="entry name" value="ALDEHYDE DEHYDROGENASE"/>
    <property type="match status" value="1"/>
</dbReference>
<feature type="domain" description="Aldehyde dehydrogenase" evidence="3">
    <location>
        <begin position="15"/>
        <end position="466"/>
    </location>
</feature>
<keyword evidence="5" id="KW-1185">Reference proteome</keyword>
<dbReference type="Proteomes" id="UP000198729">
    <property type="component" value="Unassembled WGS sequence"/>
</dbReference>
<dbReference type="InterPro" id="IPR051020">
    <property type="entry name" value="ALDH-related_metabolic_enz"/>
</dbReference>
<reference evidence="4 5" key="1">
    <citation type="submission" date="2016-10" db="EMBL/GenBank/DDBJ databases">
        <authorList>
            <person name="de Groot N.N."/>
        </authorList>
    </citation>
    <scope>NUCLEOTIDE SEQUENCE [LARGE SCALE GENOMIC DNA]</scope>
    <source>
        <strain evidence="4">1</strain>
    </source>
</reference>
<dbReference type="EC" id="1.2.1.-" evidence="4"/>
<dbReference type="RefSeq" id="WP_090288670.1">
    <property type="nucleotide sequence ID" value="NZ_FMWO01000111.1"/>
</dbReference>
<dbReference type="STRING" id="51642.NSMM_980006"/>
<sequence>MLQHFDLFIPGAAKSTETLTVYAPYDRRPIATVATADQDTVNLALNNAHSLFEDRSRWLTKERRLEILKKTAELMAENFEFLALEAAKEGGKPLQDSRVEVTRAIDGLQICIDVLRTASGSEIPMHLNSASAFKLAFTHYEPIGVVAAVSAFNHPVNLIVHQVAPAIAAGCPVIVKPAEDTPLSCFHFVRLLYQAGLPEEHCQCLMTRDTDTTGHLVTSPLVGFVSFIGSAKVGWMLRSKLAEGTRCALEHGGAAPVIVAEDADIDTMIPKLTKGGFYHAGQVCVSVQRVFVHQSIAGIFSDAFTEAVNALRVGDPELDSTDVGPLIRPGEVDRIESWVNEVSSFGTLIKAGGKRLSPTTFQPTLLYDPPGHCKVSQQEIFGPVVCIYPYDDIDEAIRRANALPFAFQASIFTKNIDRAMKAFNQLKASAVMINEHTAFRVDWMPFSGLKQSGLGIGGIPGTFRDMQIEKMMVMHSDALKT</sequence>
<organism evidence="4 5">
    <name type="scientific">Nitrosomonas mobilis</name>
    <dbReference type="NCBI Taxonomy" id="51642"/>
    <lineage>
        <taxon>Bacteria</taxon>
        <taxon>Pseudomonadati</taxon>
        <taxon>Pseudomonadota</taxon>
        <taxon>Betaproteobacteria</taxon>
        <taxon>Nitrosomonadales</taxon>
        <taxon>Nitrosomonadaceae</taxon>
        <taxon>Nitrosomonas</taxon>
    </lineage>
</organism>
<dbReference type="SUPFAM" id="SSF53720">
    <property type="entry name" value="ALDH-like"/>
    <property type="match status" value="1"/>
</dbReference>
<evidence type="ECO:0000256" key="2">
    <source>
        <dbReference type="ARBA" id="ARBA00023002"/>
    </source>
</evidence>
<comment type="similarity">
    <text evidence="1">Belongs to the aldehyde dehydrogenase family.</text>
</comment>
<evidence type="ECO:0000313" key="4">
    <source>
        <dbReference type="EMBL" id="SCZ87189.1"/>
    </source>
</evidence>
<dbReference type="Gene3D" id="3.40.605.10">
    <property type="entry name" value="Aldehyde Dehydrogenase, Chain A, domain 1"/>
    <property type="match status" value="1"/>
</dbReference>
<dbReference type="OrthoDB" id="6187633at2"/>
<name>A0A1G5SLE4_9PROT</name>
<gene>
    <name evidence="4" type="primary">y4uC</name>
    <name evidence="4" type="ORF">NSMM_980006</name>
</gene>
<evidence type="ECO:0000313" key="5">
    <source>
        <dbReference type="Proteomes" id="UP000198729"/>
    </source>
</evidence>
<dbReference type="GO" id="GO:0008911">
    <property type="term" value="F:lactaldehyde dehydrogenase (NAD+) activity"/>
    <property type="evidence" value="ECO:0007669"/>
    <property type="project" value="TreeGrafter"/>
</dbReference>
<dbReference type="InterPro" id="IPR016161">
    <property type="entry name" value="Ald_DH/histidinol_DH"/>
</dbReference>
<dbReference type="Pfam" id="PF00171">
    <property type="entry name" value="Aldedh"/>
    <property type="match status" value="1"/>
</dbReference>
<dbReference type="AlphaFoldDB" id="A0A1G5SLE4"/>
<keyword evidence="2 4" id="KW-0560">Oxidoreductase</keyword>
<proteinExistence type="inferred from homology"/>
<evidence type="ECO:0000256" key="1">
    <source>
        <dbReference type="ARBA" id="ARBA00009986"/>
    </source>
</evidence>
<dbReference type="PANTHER" id="PTHR42991">
    <property type="entry name" value="ALDEHYDE DEHYDROGENASE"/>
    <property type="match status" value="1"/>
</dbReference>
<dbReference type="InterPro" id="IPR016163">
    <property type="entry name" value="Ald_DH_C"/>
</dbReference>